<dbReference type="Proteomes" id="UP001266305">
    <property type="component" value="Unassembled WGS sequence"/>
</dbReference>
<reference evidence="1 2" key="1">
    <citation type="submission" date="2023-05" db="EMBL/GenBank/DDBJ databases">
        <title>B98-5 Cell Line De Novo Hybrid Assembly: An Optical Mapping Approach.</title>
        <authorList>
            <person name="Kananen K."/>
            <person name="Auerbach J.A."/>
            <person name="Kautto E."/>
            <person name="Blachly J.S."/>
        </authorList>
    </citation>
    <scope>NUCLEOTIDE SEQUENCE [LARGE SCALE GENOMIC DNA]</scope>
    <source>
        <strain evidence="1">B95-8</strain>
        <tissue evidence="1">Cell line</tissue>
    </source>
</reference>
<organism evidence="1 2">
    <name type="scientific">Saguinus oedipus</name>
    <name type="common">Cotton-top tamarin</name>
    <name type="synonym">Oedipomidas oedipus</name>
    <dbReference type="NCBI Taxonomy" id="9490"/>
    <lineage>
        <taxon>Eukaryota</taxon>
        <taxon>Metazoa</taxon>
        <taxon>Chordata</taxon>
        <taxon>Craniata</taxon>
        <taxon>Vertebrata</taxon>
        <taxon>Euteleostomi</taxon>
        <taxon>Mammalia</taxon>
        <taxon>Eutheria</taxon>
        <taxon>Euarchontoglires</taxon>
        <taxon>Primates</taxon>
        <taxon>Haplorrhini</taxon>
        <taxon>Platyrrhini</taxon>
        <taxon>Cebidae</taxon>
        <taxon>Callitrichinae</taxon>
        <taxon>Saguinus</taxon>
    </lineage>
</organism>
<keyword evidence="2" id="KW-1185">Reference proteome</keyword>
<dbReference type="EMBL" id="JASSZA010000005">
    <property type="protein sequence ID" value="KAK2109406.1"/>
    <property type="molecule type" value="Genomic_DNA"/>
</dbReference>
<comment type="caution">
    <text evidence="1">The sequence shown here is derived from an EMBL/GenBank/DDBJ whole genome shotgun (WGS) entry which is preliminary data.</text>
</comment>
<accession>A0ABQ9VJ52</accession>
<name>A0ABQ9VJ52_SAGOE</name>
<gene>
    <name evidence="1" type="ORF">P7K49_009152</name>
</gene>
<evidence type="ECO:0000313" key="2">
    <source>
        <dbReference type="Proteomes" id="UP001266305"/>
    </source>
</evidence>
<evidence type="ECO:0000313" key="1">
    <source>
        <dbReference type="EMBL" id="KAK2109406.1"/>
    </source>
</evidence>
<sequence>MYNGTKLLGSKGAPEKLVVSQLVSSLSVPVNNGTLCTDFQNQQHPHSQPRLPLTDATQISDWGVGRGPHGILCATNGSVLLFACISFLGNSPVSIETELMVEQVKEHYQDLKTQLETKTVVAFEEQHPRYSSV</sequence>
<proteinExistence type="predicted"/>
<protein>
    <submittedName>
        <fullName evidence="1">Uncharacterized protein</fullName>
    </submittedName>
</protein>